<keyword evidence="5 14" id="KW-1133">Transmembrane helix</keyword>
<evidence type="ECO:0000256" key="4">
    <source>
        <dbReference type="ARBA" id="ARBA00022692"/>
    </source>
</evidence>
<sequence length="569" mass="64357">MEMQGTVNRDGTEEDGTESNTTSLFLIKDFCDYTSAHGLGRIMAATHWTRTVLWTLLFIGAVTIMTLQVHTLFQKYQRRPLTTLVTVETSTSLPFPAVTFCNFNAIKNGSLQAKTEADLDLFEQLLRNERVAENANGNRRKRRADGDDPDPVSTPVPTLTSFSDDDSTDDSNDNEEDEDEDDDFSWDDADSEEFQDPSKKDPSFLKSEQMAVLMAREDAKVLRTLGHQFEDMVLSCTYRGVSCRNFTSVFWKSFWHYKYGNCYVFNGGKTSSGSNAPILKSNKPGPSHGLNLELNVEQEEYIGILTPEAGIRMDISTQGEMSFPLERGVSLAPGFATMIGLRKEVIKREDPFESGRCLKTVSKDKSNLYTKHFGVVYSTTACKESCLAYNQLEKCRCMEYRFPGSSEQGICNVIDKRTIKCLSHVQKMFKENKLNCTDSCPPPCREEGFKMSSSFAIWPSEKYESIYTASLEKKNMFLYTKHGSHRKNVCKLQVFYEELNLEVITEQRSYEIEDFVSDIGGQLGLWIGFSVLTAAEFVELFMLLVHVAVKTCKARKTQNKTPETNQISA</sequence>
<evidence type="ECO:0000256" key="13">
    <source>
        <dbReference type="SAM" id="MobiDB-lite"/>
    </source>
</evidence>
<feature type="transmembrane region" description="Helical" evidence="14">
    <location>
        <begin position="523"/>
        <end position="549"/>
    </location>
</feature>
<dbReference type="EMBL" id="MU825881">
    <property type="protein sequence ID" value="KAJ7385387.1"/>
    <property type="molecule type" value="Genomic_DNA"/>
</dbReference>
<keyword evidence="2 12" id="KW-0813">Transport</keyword>
<keyword evidence="11 12" id="KW-0407">Ion channel</keyword>
<keyword evidence="4 12" id="KW-0812">Transmembrane</keyword>
<feature type="transmembrane region" description="Helical" evidence="14">
    <location>
        <begin position="51"/>
        <end position="73"/>
    </location>
</feature>
<evidence type="ECO:0000256" key="14">
    <source>
        <dbReference type="SAM" id="Phobius"/>
    </source>
</evidence>
<evidence type="ECO:0000313" key="16">
    <source>
        <dbReference type="Proteomes" id="UP001163046"/>
    </source>
</evidence>
<keyword evidence="8 14" id="KW-0472">Membrane</keyword>
<accession>A0A9W9ZPB0</accession>
<comment type="similarity">
    <text evidence="12">Belongs to the amiloride-sensitive sodium channel (TC 1.A.6) family.</text>
</comment>
<keyword evidence="16" id="KW-1185">Reference proteome</keyword>
<evidence type="ECO:0000256" key="9">
    <source>
        <dbReference type="ARBA" id="ARBA00023180"/>
    </source>
</evidence>
<evidence type="ECO:0000256" key="8">
    <source>
        <dbReference type="ARBA" id="ARBA00023136"/>
    </source>
</evidence>
<comment type="subcellular location">
    <subcellularLocation>
        <location evidence="1">Membrane</location>
        <topology evidence="1">Multi-pass membrane protein</topology>
    </subcellularLocation>
</comment>
<evidence type="ECO:0000256" key="1">
    <source>
        <dbReference type="ARBA" id="ARBA00004141"/>
    </source>
</evidence>
<evidence type="ECO:0000256" key="2">
    <source>
        <dbReference type="ARBA" id="ARBA00022448"/>
    </source>
</evidence>
<evidence type="ECO:0000313" key="15">
    <source>
        <dbReference type="EMBL" id="KAJ7385387.1"/>
    </source>
</evidence>
<evidence type="ECO:0000256" key="5">
    <source>
        <dbReference type="ARBA" id="ARBA00022989"/>
    </source>
</evidence>
<dbReference type="AlphaFoldDB" id="A0A9W9ZPB0"/>
<keyword evidence="7 12" id="KW-0406">Ion transport</keyword>
<dbReference type="InterPro" id="IPR001873">
    <property type="entry name" value="ENaC"/>
</dbReference>
<comment type="caution">
    <text evidence="15">The sequence shown here is derived from an EMBL/GenBank/DDBJ whole genome shotgun (WGS) entry which is preliminary data.</text>
</comment>
<dbReference type="Proteomes" id="UP001163046">
    <property type="component" value="Unassembled WGS sequence"/>
</dbReference>
<keyword evidence="9" id="KW-0325">Glycoprotein</keyword>
<evidence type="ECO:0000256" key="12">
    <source>
        <dbReference type="RuleBase" id="RU000679"/>
    </source>
</evidence>
<dbReference type="Gene3D" id="1.10.287.770">
    <property type="entry name" value="YojJ-like"/>
    <property type="match status" value="1"/>
</dbReference>
<dbReference type="GO" id="GO:0005886">
    <property type="term" value="C:plasma membrane"/>
    <property type="evidence" value="ECO:0007669"/>
    <property type="project" value="TreeGrafter"/>
</dbReference>
<evidence type="ECO:0000256" key="10">
    <source>
        <dbReference type="ARBA" id="ARBA00023201"/>
    </source>
</evidence>
<dbReference type="OrthoDB" id="6021021at2759"/>
<organism evidence="15 16">
    <name type="scientific">Desmophyllum pertusum</name>
    <dbReference type="NCBI Taxonomy" id="174260"/>
    <lineage>
        <taxon>Eukaryota</taxon>
        <taxon>Metazoa</taxon>
        <taxon>Cnidaria</taxon>
        <taxon>Anthozoa</taxon>
        <taxon>Hexacorallia</taxon>
        <taxon>Scleractinia</taxon>
        <taxon>Caryophylliina</taxon>
        <taxon>Caryophylliidae</taxon>
        <taxon>Desmophyllum</taxon>
    </lineage>
</organism>
<dbReference type="Gene3D" id="2.60.470.10">
    <property type="entry name" value="Acid-sensing ion channels like domains"/>
    <property type="match status" value="1"/>
</dbReference>
<feature type="compositionally biased region" description="Acidic residues" evidence="13">
    <location>
        <begin position="163"/>
        <end position="195"/>
    </location>
</feature>
<keyword evidence="10 12" id="KW-0739">Sodium transport</keyword>
<dbReference type="FunFam" id="1.10.287.770:FF:000001">
    <property type="entry name" value="Acid-sensing ion channel subunit 1"/>
    <property type="match status" value="1"/>
</dbReference>
<dbReference type="GO" id="GO:0015280">
    <property type="term" value="F:ligand-gated sodium channel activity"/>
    <property type="evidence" value="ECO:0007669"/>
    <property type="project" value="TreeGrafter"/>
</dbReference>
<feature type="compositionally biased region" description="Low complexity" evidence="13">
    <location>
        <begin position="151"/>
        <end position="162"/>
    </location>
</feature>
<dbReference type="PANTHER" id="PTHR11690:SF248">
    <property type="entry name" value="PICKPOCKET 17, ISOFORM A"/>
    <property type="match status" value="1"/>
</dbReference>
<keyword evidence="3 12" id="KW-0894">Sodium channel</keyword>
<dbReference type="PANTHER" id="PTHR11690">
    <property type="entry name" value="AMILORIDE-SENSITIVE SODIUM CHANNEL-RELATED"/>
    <property type="match status" value="1"/>
</dbReference>
<name>A0A9W9ZPB0_9CNID</name>
<dbReference type="Pfam" id="PF00858">
    <property type="entry name" value="ASC"/>
    <property type="match status" value="1"/>
</dbReference>
<dbReference type="PRINTS" id="PR01078">
    <property type="entry name" value="AMINACHANNEL"/>
</dbReference>
<proteinExistence type="inferred from homology"/>
<gene>
    <name evidence="15" type="primary">SCNN1B_4</name>
    <name evidence="15" type="ORF">OS493_016468</name>
</gene>
<feature type="region of interest" description="Disordered" evidence="13">
    <location>
        <begin position="133"/>
        <end position="202"/>
    </location>
</feature>
<evidence type="ECO:0000256" key="6">
    <source>
        <dbReference type="ARBA" id="ARBA00023053"/>
    </source>
</evidence>
<reference evidence="15" key="1">
    <citation type="submission" date="2023-01" db="EMBL/GenBank/DDBJ databases">
        <title>Genome assembly of the deep-sea coral Lophelia pertusa.</title>
        <authorList>
            <person name="Herrera S."/>
            <person name="Cordes E."/>
        </authorList>
    </citation>
    <scope>NUCLEOTIDE SEQUENCE</scope>
    <source>
        <strain evidence="15">USNM1676648</strain>
        <tissue evidence="15">Polyp</tissue>
    </source>
</reference>
<keyword evidence="6" id="KW-0915">Sodium</keyword>
<protein>
    <submittedName>
        <fullName evidence="15">Ligand-gated sodium channel</fullName>
    </submittedName>
</protein>
<evidence type="ECO:0000256" key="7">
    <source>
        <dbReference type="ARBA" id="ARBA00023065"/>
    </source>
</evidence>
<evidence type="ECO:0000256" key="3">
    <source>
        <dbReference type="ARBA" id="ARBA00022461"/>
    </source>
</evidence>
<evidence type="ECO:0000256" key="11">
    <source>
        <dbReference type="ARBA" id="ARBA00023303"/>
    </source>
</evidence>